<evidence type="ECO:0000256" key="1">
    <source>
        <dbReference type="SAM" id="MobiDB-lite"/>
    </source>
</evidence>
<dbReference type="NCBIfam" id="NF005677">
    <property type="entry name" value="PRK07471.1"/>
    <property type="match status" value="1"/>
</dbReference>
<name>A0A6N8DUN8_RHOAC</name>
<dbReference type="InterPro" id="IPR027417">
    <property type="entry name" value="P-loop_NTPase"/>
</dbReference>
<sequence>MKGDSQPESDRFEPAPHPRDTFGLFGHRKAEADFLEAFRAGRLPQAFILGGPLGIGKATLAWRMARFLAAHPDPGAPEVLSAKNLSVDPAHPVFRKISSMTFGDLALLRRGYSDKTKKFFTRIAVEDVRKMLHLFEQAAGGGGWRMAIIDSADDLNAASANALLKMIEEPPPRSLFLLVAHQPGRILPTIRSRCRRVMLQKLADADLRAAARAALDAAGLTPEESALDAACLRAEGSVREVLRLLSASDAKFDAQVTRALAMLPQISWPLVHGIADSAAGDETALDALLAACFGWLSAGLREKRGLGPRAVAPYAQAWEQLEREARELAVFNLDKRAFTLLAFDLLAQTARS</sequence>
<keyword evidence="2" id="KW-0548">Nucleotidyltransferase</keyword>
<dbReference type="Pfam" id="PF13177">
    <property type="entry name" value="DNA_pol3_delta2"/>
    <property type="match status" value="1"/>
</dbReference>
<accession>A0A6N8DUN8</accession>
<organism evidence="2 3">
    <name type="scientific">Rhodoblastus acidophilus</name>
    <name type="common">Rhodopseudomonas acidophila</name>
    <dbReference type="NCBI Taxonomy" id="1074"/>
    <lineage>
        <taxon>Bacteria</taxon>
        <taxon>Pseudomonadati</taxon>
        <taxon>Pseudomonadota</taxon>
        <taxon>Alphaproteobacteria</taxon>
        <taxon>Hyphomicrobiales</taxon>
        <taxon>Rhodoblastaceae</taxon>
        <taxon>Rhodoblastus</taxon>
    </lineage>
</organism>
<comment type="caution">
    <text evidence="2">The sequence shown here is derived from an EMBL/GenBank/DDBJ whole genome shotgun (WGS) entry which is preliminary data.</text>
</comment>
<dbReference type="GO" id="GO:0003887">
    <property type="term" value="F:DNA-directed DNA polymerase activity"/>
    <property type="evidence" value="ECO:0007669"/>
    <property type="project" value="UniProtKB-EC"/>
</dbReference>
<proteinExistence type="predicted"/>
<gene>
    <name evidence="2" type="ORF">GJ654_17975</name>
</gene>
<feature type="region of interest" description="Disordered" evidence="1">
    <location>
        <begin position="1"/>
        <end position="20"/>
    </location>
</feature>
<reference evidence="2 3" key="1">
    <citation type="submission" date="2019-11" db="EMBL/GenBank/DDBJ databases">
        <title>Whole-genome sequence of a Rhodoblastus acidophilus DSM 142.</title>
        <authorList>
            <person name="Kyndt J.A."/>
            <person name="Meyer T.E."/>
        </authorList>
    </citation>
    <scope>NUCLEOTIDE SEQUENCE [LARGE SCALE GENOMIC DNA]</scope>
    <source>
        <strain evidence="2 3">DSM 142</strain>
    </source>
</reference>
<dbReference type="Gene3D" id="3.40.50.300">
    <property type="entry name" value="P-loop containing nucleotide triphosphate hydrolases"/>
    <property type="match status" value="1"/>
</dbReference>
<keyword evidence="2" id="KW-0808">Transferase</keyword>
<evidence type="ECO:0000313" key="3">
    <source>
        <dbReference type="Proteomes" id="UP000439113"/>
    </source>
</evidence>
<dbReference type="RefSeq" id="WP_264586302.1">
    <property type="nucleotide sequence ID" value="NZ_JAOQNR010000022.1"/>
</dbReference>
<dbReference type="EMBL" id="WNKS01000023">
    <property type="protein sequence ID" value="MTV32871.1"/>
    <property type="molecule type" value="Genomic_DNA"/>
</dbReference>
<dbReference type="EC" id="2.7.7.7" evidence="2"/>
<dbReference type="SUPFAM" id="SSF52540">
    <property type="entry name" value="P-loop containing nucleoside triphosphate hydrolases"/>
    <property type="match status" value="1"/>
</dbReference>
<dbReference type="InterPro" id="IPR050238">
    <property type="entry name" value="DNA_Rep/Repair_Clamp_Loader"/>
</dbReference>
<dbReference type="PANTHER" id="PTHR11669">
    <property type="entry name" value="REPLICATION FACTOR C / DNA POLYMERASE III GAMMA-TAU SUBUNIT"/>
    <property type="match status" value="1"/>
</dbReference>
<protein>
    <submittedName>
        <fullName evidence="2">DNA polymerase III subunit delta</fullName>
        <ecNumber evidence="2">2.7.7.7</ecNumber>
    </submittedName>
</protein>
<dbReference type="GO" id="GO:0009360">
    <property type="term" value="C:DNA polymerase III complex"/>
    <property type="evidence" value="ECO:0007669"/>
    <property type="project" value="TreeGrafter"/>
</dbReference>
<dbReference type="GO" id="GO:0006261">
    <property type="term" value="P:DNA-templated DNA replication"/>
    <property type="evidence" value="ECO:0007669"/>
    <property type="project" value="TreeGrafter"/>
</dbReference>
<dbReference type="Proteomes" id="UP000439113">
    <property type="component" value="Unassembled WGS sequence"/>
</dbReference>
<evidence type="ECO:0000313" key="2">
    <source>
        <dbReference type="EMBL" id="MTV32871.1"/>
    </source>
</evidence>
<dbReference type="PANTHER" id="PTHR11669:SF8">
    <property type="entry name" value="DNA POLYMERASE III SUBUNIT DELTA"/>
    <property type="match status" value="1"/>
</dbReference>
<dbReference type="AlphaFoldDB" id="A0A6N8DUN8"/>